<dbReference type="OrthoDB" id="8881537at2"/>
<accession>A0A3N1NMS5</accession>
<evidence type="ECO:0000256" key="1">
    <source>
        <dbReference type="SAM" id="Coils"/>
    </source>
</evidence>
<dbReference type="RefSeq" id="WP_123637354.1">
    <property type="nucleotide sequence ID" value="NZ_RJUK01000001.1"/>
</dbReference>
<dbReference type="EMBL" id="RJUK01000001">
    <property type="protein sequence ID" value="ROQ20132.1"/>
    <property type="molecule type" value="Genomic_DNA"/>
</dbReference>
<keyword evidence="3" id="KW-1185">Reference proteome</keyword>
<reference evidence="2 3" key="1">
    <citation type="submission" date="2018-11" db="EMBL/GenBank/DDBJ databases">
        <title>Genomic Encyclopedia of Type Strains, Phase IV (KMG-IV): sequencing the most valuable type-strain genomes for metagenomic binning, comparative biology and taxonomic classification.</title>
        <authorList>
            <person name="Goeker M."/>
        </authorList>
    </citation>
    <scope>NUCLEOTIDE SEQUENCE [LARGE SCALE GENOMIC DNA]</scope>
    <source>
        <strain evidence="2 3">DSM 16974</strain>
    </source>
</reference>
<protein>
    <recommendedName>
        <fullName evidence="4">Flagellar protein FliT</fullName>
    </recommendedName>
</protein>
<organism evidence="2 3">
    <name type="scientific">Marinimicrobium koreense</name>
    <dbReference type="NCBI Taxonomy" id="306545"/>
    <lineage>
        <taxon>Bacteria</taxon>
        <taxon>Pseudomonadati</taxon>
        <taxon>Pseudomonadota</taxon>
        <taxon>Gammaproteobacteria</taxon>
        <taxon>Cellvibrionales</taxon>
        <taxon>Cellvibrionaceae</taxon>
        <taxon>Marinimicrobium</taxon>
    </lineage>
</organism>
<name>A0A3N1NMS5_9GAMM</name>
<dbReference type="Pfam" id="PF18982">
    <property type="entry name" value="JetA"/>
    <property type="match status" value="1"/>
</dbReference>
<feature type="coiled-coil region" evidence="1">
    <location>
        <begin position="167"/>
        <end position="194"/>
    </location>
</feature>
<keyword evidence="1" id="KW-0175">Coiled coil</keyword>
<dbReference type="Proteomes" id="UP000273643">
    <property type="component" value="Unassembled WGS sequence"/>
</dbReference>
<gene>
    <name evidence="2" type="ORF">EDC38_0730</name>
</gene>
<dbReference type="AlphaFoldDB" id="A0A3N1NMS5"/>
<evidence type="ECO:0000313" key="3">
    <source>
        <dbReference type="Proteomes" id="UP000273643"/>
    </source>
</evidence>
<evidence type="ECO:0000313" key="2">
    <source>
        <dbReference type="EMBL" id="ROQ20132.1"/>
    </source>
</evidence>
<dbReference type="InterPro" id="IPR043773">
    <property type="entry name" value="JetA"/>
</dbReference>
<evidence type="ECO:0008006" key="4">
    <source>
        <dbReference type="Google" id="ProtNLM"/>
    </source>
</evidence>
<proteinExistence type="predicted"/>
<sequence length="502" mass="58168">MFFTDERPHFFNPLTGKYREVVAECLRLLYQRLYTDLRDYGAGLNREGLLDIFKEAIARTPVLDSRDEPGDSEGRFKTQRELAGFIVNRLLEAGWLERRVDDANLQSSYGFSRMGRLFTQPFAANQHNDFRTRHRNTRNTRNSLQAFLDRGEVHDLLDAYEYSERIISDFTDVIAELEERKRQLVRDVEARQLVQQASDEFFDFMEKVFKPDLEVRLSADSVEKYRDQVARIISRIRRKRKYGEGDPETAEKDWRAVMELRLRALLPQRVVPGSSLLETLLQTIETRLKNACDVMLPALRKALNTFTQRADIIIRQLSYIHAQSGDGALELCQLLAAQPRERQDELLQRHGEDWSALHLRYIDPGQLVLRERRARAPIRSDLDDDQPLDRDAQRQLYIQQALEQAFSLQGKDVRAYVQQALDEQGQVSSRSLTAVSLPELLSLARATEVGAAANLSSEFGFRVRQDEAWLAESPRITEGDFFTHRDEYIIELTEDANEPSDR</sequence>
<comment type="caution">
    <text evidence="2">The sequence shown here is derived from an EMBL/GenBank/DDBJ whole genome shotgun (WGS) entry which is preliminary data.</text>
</comment>